<dbReference type="HOGENOM" id="CLU_061015_3_0_2"/>
<organism evidence="11 12">
    <name type="scientific">Metallosphaera cuprina (strain Ar-4)</name>
    <dbReference type="NCBI Taxonomy" id="1006006"/>
    <lineage>
        <taxon>Archaea</taxon>
        <taxon>Thermoproteota</taxon>
        <taxon>Thermoprotei</taxon>
        <taxon>Sulfolobales</taxon>
        <taxon>Sulfolobaceae</taxon>
        <taxon>Metallosphaera</taxon>
    </lineage>
</organism>
<evidence type="ECO:0000256" key="3">
    <source>
        <dbReference type="ARBA" id="ARBA00022730"/>
    </source>
</evidence>
<gene>
    <name evidence="7" type="primary">rpl5</name>
    <name evidence="11" type="ordered locus">Mcup_1954</name>
</gene>
<dbReference type="PIRSF" id="PIRSF002161">
    <property type="entry name" value="Ribosomal_L5"/>
    <property type="match status" value="1"/>
</dbReference>
<accession>F4G1P9</accession>
<reference evidence="11 12" key="1">
    <citation type="journal article" date="2011" name="J. Bacteriol.">
        <title>Complete genome sequence of Metallosphaera cuprina, a metal sulfide-oxidizing archaeon from a hot spring.</title>
        <authorList>
            <person name="Liu L.J."/>
            <person name="You X.Y."/>
            <person name="Zheng H."/>
            <person name="Wang S."/>
            <person name="Jiang C.Y."/>
            <person name="Liu S.J."/>
        </authorList>
    </citation>
    <scope>NUCLEOTIDE SEQUENCE [LARGE SCALE GENOMIC DNA]</scope>
    <source>
        <strain evidence="11 12">Ar-4</strain>
    </source>
</reference>
<keyword evidence="4 7" id="KW-0694">RNA-binding</keyword>
<evidence type="ECO:0000256" key="5">
    <source>
        <dbReference type="ARBA" id="ARBA00022980"/>
    </source>
</evidence>
<evidence type="ECO:0000256" key="7">
    <source>
        <dbReference type="HAMAP-Rule" id="MF_01333"/>
    </source>
</evidence>
<dbReference type="HAMAP" id="MF_01333_A">
    <property type="entry name" value="Ribosomal_uL5_A"/>
    <property type="match status" value="1"/>
</dbReference>
<evidence type="ECO:0000256" key="8">
    <source>
        <dbReference type="RuleBase" id="RU003930"/>
    </source>
</evidence>
<evidence type="ECO:0000313" key="12">
    <source>
        <dbReference type="Proteomes" id="UP000007812"/>
    </source>
</evidence>
<dbReference type="Proteomes" id="UP000007812">
    <property type="component" value="Chromosome"/>
</dbReference>
<dbReference type="GO" id="GO:1990904">
    <property type="term" value="C:ribonucleoprotein complex"/>
    <property type="evidence" value="ECO:0007669"/>
    <property type="project" value="UniProtKB-KW"/>
</dbReference>
<dbReference type="PATRIC" id="fig|1006006.8.peg.1956"/>
<protein>
    <recommendedName>
        <fullName evidence="7">Large ribosomal subunit protein uL5</fullName>
    </recommendedName>
</protein>
<keyword evidence="5 7" id="KW-0689">Ribosomal protein</keyword>
<dbReference type="GO" id="GO:0019843">
    <property type="term" value="F:rRNA binding"/>
    <property type="evidence" value="ECO:0007669"/>
    <property type="project" value="UniProtKB-UniRule"/>
</dbReference>
<dbReference type="InterPro" id="IPR022804">
    <property type="entry name" value="Ribosomal_uL5_arc"/>
</dbReference>
<dbReference type="FunFam" id="3.30.1440.10:FF:000002">
    <property type="entry name" value="60S ribosomal protein L11"/>
    <property type="match status" value="1"/>
</dbReference>
<dbReference type="NCBIfam" id="NF003258">
    <property type="entry name" value="PRK04219.1"/>
    <property type="match status" value="1"/>
</dbReference>
<dbReference type="SUPFAM" id="SSF55282">
    <property type="entry name" value="RL5-like"/>
    <property type="match status" value="1"/>
</dbReference>
<comment type="similarity">
    <text evidence="1 7 8">Belongs to the universal ribosomal protein uL5 family.</text>
</comment>
<dbReference type="EMBL" id="CP002656">
    <property type="protein sequence ID" value="AEB96056.1"/>
    <property type="molecule type" value="Genomic_DNA"/>
</dbReference>
<evidence type="ECO:0000256" key="2">
    <source>
        <dbReference type="ARBA" id="ARBA00022555"/>
    </source>
</evidence>
<dbReference type="Pfam" id="PF00281">
    <property type="entry name" value="Ribosomal_L5"/>
    <property type="match status" value="1"/>
</dbReference>
<dbReference type="OrthoDB" id="372044at2157"/>
<dbReference type="GO" id="GO:0000049">
    <property type="term" value="F:tRNA binding"/>
    <property type="evidence" value="ECO:0007669"/>
    <property type="project" value="UniProtKB-UniRule"/>
</dbReference>
<dbReference type="InterPro" id="IPR002132">
    <property type="entry name" value="Ribosomal_uL5"/>
</dbReference>
<dbReference type="RefSeq" id="WP_013738554.1">
    <property type="nucleotide sequence ID" value="NC_015435.1"/>
</dbReference>
<keyword evidence="2 7" id="KW-0820">tRNA-binding</keyword>
<feature type="domain" description="Large ribosomal subunit protein uL5 C-terminal" evidence="10">
    <location>
        <begin position="66"/>
        <end position="145"/>
    </location>
</feature>
<comment type="subunit">
    <text evidence="7">Part of the 50S ribosomal subunit; contacts the 5S rRNA and probably tRNA. Forms a bridge to the 30S subunit in the 70S ribosome.</text>
</comment>
<dbReference type="InterPro" id="IPR031310">
    <property type="entry name" value="Ribosomal_uL5_N"/>
</dbReference>
<dbReference type="InterPro" id="IPR057266">
    <property type="entry name" value="Ribosomal_uL5_euk/arc-type"/>
</dbReference>
<dbReference type="AlphaFoldDB" id="F4G1P9"/>
<dbReference type="GO" id="GO:0005840">
    <property type="term" value="C:ribosome"/>
    <property type="evidence" value="ECO:0007669"/>
    <property type="project" value="UniProtKB-KW"/>
</dbReference>
<evidence type="ECO:0000256" key="4">
    <source>
        <dbReference type="ARBA" id="ARBA00022884"/>
    </source>
</evidence>
<keyword evidence="12" id="KW-1185">Reference proteome</keyword>
<evidence type="ECO:0000313" key="11">
    <source>
        <dbReference type="EMBL" id="AEB96056.1"/>
    </source>
</evidence>
<dbReference type="GeneID" id="10494142"/>
<name>F4G1P9_METCR</name>
<dbReference type="KEGG" id="mcn:Mcup_1954"/>
<dbReference type="Gene3D" id="3.30.1440.10">
    <property type="match status" value="1"/>
</dbReference>
<dbReference type="STRING" id="1006006.Mcup_1954"/>
<dbReference type="InterPro" id="IPR022803">
    <property type="entry name" value="Ribosomal_uL5_dom_sf"/>
</dbReference>
<dbReference type="eggNOG" id="arCOG04092">
    <property type="taxonomic scope" value="Archaea"/>
</dbReference>
<evidence type="ECO:0000256" key="1">
    <source>
        <dbReference type="ARBA" id="ARBA00008553"/>
    </source>
</evidence>
<feature type="domain" description="Large ribosomal subunit protein uL5 N-terminal" evidence="9">
    <location>
        <begin position="9"/>
        <end position="62"/>
    </location>
</feature>
<dbReference type="GO" id="GO:0003735">
    <property type="term" value="F:structural constituent of ribosome"/>
    <property type="evidence" value="ECO:0007669"/>
    <property type="project" value="InterPro"/>
</dbReference>
<dbReference type="PANTHER" id="PTHR11994">
    <property type="entry name" value="60S RIBOSOMAL PROTEIN L11-RELATED"/>
    <property type="match status" value="1"/>
</dbReference>
<evidence type="ECO:0000256" key="6">
    <source>
        <dbReference type="ARBA" id="ARBA00023274"/>
    </source>
</evidence>
<dbReference type="InterPro" id="IPR031309">
    <property type="entry name" value="Ribosomal_uL5_C"/>
</dbReference>
<dbReference type="Pfam" id="PF00673">
    <property type="entry name" value="Ribosomal_L5_C"/>
    <property type="match status" value="1"/>
</dbReference>
<evidence type="ECO:0000259" key="9">
    <source>
        <dbReference type="Pfam" id="PF00281"/>
    </source>
</evidence>
<proteinExistence type="inferred from homology"/>
<sequence length="175" mass="19743">MSQVNLQVNPMRQIKITKVTVNIGLGESGERLQKAFQLLEELTGSKPVYTKARKSIKEFDVRKGAPIGVMVTLRGKKAEEFLNKVLAAVNYKIKSSSFDKHGNVSFGISEHVVIPGTRYDPEIGIFGLDVCITFERPGFRVAKRKRQRSRLPSSVRIKKEESMRYLTEKFGVTIV</sequence>
<keyword evidence="3 7" id="KW-0699">rRNA-binding</keyword>
<keyword evidence="6 7" id="KW-0687">Ribonucleoprotein</keyword>
<comment type="function">
    <text evidence="7">This is 1 of the proteins that bind and probably mediate the attachment of the 5S RNA into the large ribosomal subunit, where it forms part of the central protuberance. In the 70S ribosome it contacts protein S13 of the 30S subunit (bridge B1b), connecting the 2 subunits; this bridge is implicated in subunit movement. May contact the P site tRNA; the 5S rRNA and some of its associated proteins might help stabilize positioning of ribosome-bound tRNAs.</text>
</comment>
<dbReference type="GO" id="GO:0006412">
    <property type="term" value="P:translation"/>
    <property type="evidence" value="ECO:0007669"/>
    <property type="project" value="UniProtKB-UniRule"/>
</dbReference>
<evidence type="ECO:0000259" key="10">
    <source>
        <dbReference type="Pfam" id="PF00673"/>
    </source>
</evidence>